<evidence type="ECO:0000313" key="15">
    <source>
        <dbReference type="Proteomes" id="UP000051783"/>
    </source>
</evidence>
<evidence type="ECO:0000256" key="13">
    <source>
        <dbReference type="SAM" id="Phobius"/>
    </source>
</evidence>
<protein>
    <recommendedName>
        <fullName evidence="16">Integral membrane protein</fullName>
    </recommendedName>
</protein>
<feature type="transmembrane region" description="Helical" evidence="13">
    <location>
        <begin position="106"/>
        <end position="127"/>
    </location>
</feature>
<proteinExistence type="inferred from homology"/>
<evidence type="ECO:0000256" key="1">
    <source>
        <dbReference type="ARBA" id="ARBA00004141"/>
    </source>
</evidence>
<keyword evidence="9" id="KW-0406">Ion transport</keyword>
<evidence type="ECO:0000256" key="8">
    <source>
        <dbReference type="ARBA" id="ARBA00022989"/>
    </source>
</evidence>
<evidence type="ECO:0000256" key="7">
    <source>
        <dbReference type="ARBA" id="ARBA00022958"/>
    </source>
</evidence>
<comment type="similarity">
    <text evidence="2">Belongs to the TMEM175 family.</text>
</comment>
<organism evidence="14 15">
    <name type="scientific">Lactiplantibacillus xiangfangensis</name>
    <dbReference type="NCBI Taxonomy" id="942150"/>
    <lineage>
        <taxon>Bacteria</taxon>
        <taxon>Bacillati</taxon>
        <taxon>Bacillota</taxon>
        <taxon>Bacilli</taxon>
        <taxon>Lactobacillales</taxon>
        <taxon>Lactobacillaceae</taxon>
        <taxon>Lactiplantibacillus</taxon>
    </lineage>
</organism>
<keyword evidence="5 13" id="KW-0812">Transmembrane</keyword>
<comment type="caution">
    <text evidence="14">The sequence shown here is derived from an EMBL/GenBank/DDBJ whole genome shotgun (WGS) entry which is preliminary data.</text>
</comment>
<accession>A0A0R2MQ75</accession>
<comment type="catalytic activity">
    <reaction evidence="12">
        <text>K(+)(in) = K(+)(out)</text>
        <dbReference type="Rhea" id="RHEA:29463"/>
        <dbReference type="ChEBI" id="CHEBI:29103"/>
    </reaction>
</comment>
<evidence type="ECO:0000256" key="10">
    <source>
        <dbReference type="ARBA" id="ARBA00023136"/>
    </source>
</evidence>
<keyword evidence="4" id="KW-0633">Potassium transport</keyword>
<evidence type="ECO:0000256" key="9">
    <source>
        <dbReference type="ARBA" id="ARBA00023065"/>
    </source>
</evidence>
<evidence type="ECO:0000256" key="3">
    <source>
        <dbReference type="ARBA" id="ARBA00022448"/>
    </source>
</evidence>
<evidence type="ECO:0000256" key="12">
    <source>
        <dbReference type="ARBA" id="ARBA00034430"/>
    </source>
</evidence>
<evidence type="ECO:0000256" key="2">
    <source>
        <dbReference type="ARBA" id="ARBA00006920"/>
    </source>
</evidence>
<feature type="transmembrane region" description="Helical" evidence="13">
    <location>
        <begin position="43"/>
        <end position="62"/>
    </location>
</feature>
<evidence type="ECO:0000256" key="6">
    <source>
        <dbReference type="ARBA" id="ARBA00022826"/>
    </source>
</evidence>
<evidence type="ECO:0000313" key="14">
    <source>
        <dbReference type="EMBL" id="KRO14450.1"/>
    </source>
</evidence>
<dbReference type="Pfam" id="PF06736">
    <property type="entry name" value="TMEM175"/>
    <property type="match status" value="1"/>
</dbReference>
<keyword evidence="11" id="KW-0407">Ion channel</keyword>
<evidence type="ECO:0008006" key="16">
    <source>
        <dbReference type="Google" id="ProtNLM"/>
    </source>
</evidence>
<evidence type="ECO:0000256" key="5">
    <source>
        <dbReference type="ARBA" id="ARBA00022692"/>
    </source>
</evidence>
<evidence type="ECO:0000256" key="11">
    <source>
        <dbReference type="ARBA" id="ARBA00023303"/>
    </source>
</evidence>
<reference evidence="14 15" key="1">
    <citation type="journal article" date="2015" name="Genome Announc.">
        <title>Expanding the biotechnology potential of lactobacilli through comparative genomics of 213 strains and associated genera.</title>
        <authorList>
            <person name="Sun Z."/>
            <person name="Harris H.M."/>
            <person name="McCann A."/>
            <person name="Guo C."/>
            <person name="Argimon S."/>
            <person name="Zhang W."/>
            <person name="Yang X."/>
            <person name="Jeffery I.B."/>
            <person name="Cooney J.C."/>
            <person name="Kagawa T.F."/>
            <person name="Liu W."/>
            <person name="Song Y."/>
            <person name="Salvetti E."/>
            <person name="Wrobel A."/>
            <person name="Rasinkangas P."/>
            <person name="Parkhill J."/>
            <person name="Rea M.C."/>
            <person name="O'Sullivan O."/>
            <person name="Ritari J."/>
            <person name="Douillard F.P."/>
            <person name="Paul Ross R."/>
            <person name="Yang R."/>
            <person name="Briner A.E."/>
            <person name="Felis G.E."/>
            <person name="de Vos W.M."/>
            <person name="Barrangou R."/>
            <person name="Klaenhammer T.R."/>
            <person name="Caufield P.W."/>
            <person name="Cui Y."/>
            <person name="Zhang H."/>
            <person name="O'Toole P.W."/>
        </authorList>
    </citation>
    <scope>NUCLEOTIDE SEQUENCE [LARGE SCALE GENOMIC DNA]</scope>
    <source>
        <strain evidence="14 15">LMG 26013</strain>
    </source>
</reference>
<dbReference type="EMBL" id="JQCL01000013">
    <property type="protein sequence ID" value="KRO14450.1"/>
    <property type="molecule type" value="Genomic_DNA"/>
</dbReference>
<feature type="transmembrane region" description="Helical" evidence="13">
    <location>
        <begin position="74"/>
        <end position="94"/>
    </location>
</feature>
<dbReference type="GO" id="GO:0016020">
    <property type="term" value="C:membrane"/>
    <property type="evidence" value="ECO:0007669"/>
    <property type="project" value="UniProtKB-SubCell"/>
</dbReference>
<keyword evidence="8 13" id="KW-1133">Transmembrane helix</keyword>
<feature type="transmembrane region" description="Helical" evidence="13">
    <location>
        <begin position="7"/>
        <end position="23"/>
    </location>
</feature>
<dbReference type="OrthoDB" id="7626281at2"/>
<keyword evidence="15" id="KW-1185">Reference proteome</keyword>
<dbReference type="GO" id="GO:0015252">
    <property type="term" value="F:proton channel activity"/>
    <property type="evidence" value="ECO:0007669"/>
    <property type="project" value="InterPro"/>
</dbReference>
<gene>
    <name evidence="14" type="ORF">IV64_GL001303</name>
</gene>
<keyword evidence="7" id="KW-0630">Potassium</keyword>
<sequence>MNKGRVEAFTDAVVAIVLTIMVLEFDVPNEPTFAALAENGSYLIAYLISFLFIGVAWYNHHYMLTLTKHITKRIYWLNNFWILTMSLLPVSTAWAGKFIDQPQPELFYFIIFILWTIAYAVLSRAIAQANVADHPKITAKIQAMPAYRIHANVFFWVIAAIVALMIIFVWPPLSMVFTVIELILMALRTPADSDKIAE</sequence>
<dbReference type="GO" id="GO:0005267">
    <property type="term" value="F:potassium channel activity"/>
    <property type="evidence" value="ECO:0007669"/>
    <property type="project" value="UniProtKB-KW"/>
</dbReference>
<keyword evidence="10 13" id="KW-0472">Membrane</keyword>
<keyword evidence="6" id="KW-0631">Potassium channel</keyword>
<name>A0A0R2MQ75_9LACO</name>
<evidence type="ECO:0000256" key="4">
    <source>
        <dbReference type="ARBA" id="ARBA00022538"/>
    </source>
</evidence>
<dbReference type="InterPro" id="IPR010617">
    <property type="entry name" value="TMEM175-like"/>
</dbReference>
<feature type="transmembrane region" description="Helical" evidence="13">
    <location>
        <begin position="147"/>
        <end position="170"/>
    </location>
</feature>
<dbReference type="Proteomes" id="UP000051783">
    <property type="component" value="Unassembled WGS sequence"/>
</dbReference>
<dbReference type="AlphaFoldDB" id="A0A0R2MQ75"/>
<comment type="subcellular location">
    <subcellularLocation>
        <location evidence="1">Membrane</location>
        <topology evidence="1">Multi-pass membrane protein</topology>
    </subcellularLocation>
</comment>
<dbReference type="PATRIC" id="fig|942150.3.peg.1342"/>
<dbReference type="RefSeq" id="WP_083491533.1">
    <property type="nucleotide sequence ID" value="NZ_JQCL01000013.1"/>
</dbReference>
<keyword evidence="3" id="KW-0813">Transport</keyword>